<dbReference type="Proteomes" id="UP000314294">
    <property type="component" value="Unassembled WGS sequence"/>
</dbReference>
<keyword evidence="2" id="KW-1185">Reference proteome</keyword>
<name>A0A4Z2GYW5_9TELE</name>
<protein>
    <submittedName>
        <fullName evidence="1">Uncharacterized protein</fullName>
    </submittedName>
</protein>
<dbReference type="EMBL" id="SRLO01000384">
    <property type="protein sequence ID" value="TNN58285.1"/>
    <property type="molecule type" value="Genomic_DNA"/>
</dbReference>
<evidence type="ECO:0000313" key="1">
    <source>
        <dbReference type="EMBL" id="TNN58285.1"/>
    </source>
</evidence>
<proteinExistence type="predicted"/>
<reference evidence="1 2" key="1">
    <citation type="submission" date="2019-03" db="EMBL/GenBank/DDBJ databases">
        <title>First draft genome of Liparis tanakae, snailfish: a comprehensive survey of snailfish specific genes.</title>
        <authorList>
            <person name="Kim W."/>
            <person name="Song I."/>
            <person name="Jeong J.-H."/>
            <person name="Kim D."/>
            <person name="Kim S."/>
            <person name="Ryu S."/>
            <person name="Song J.Y."/>
            <person name="Lee S.K."/>
        </authorList>
    </citation>
    <scope>NUCLEOTIDE SEQUENCE [LARGE SCALE GENOMIC DNA]</scope>
    <source>
        <tissue evidence="1">Muscle</tissue>
    </source>
</reference>
<sequence>MLLLPSTGLAVPEPGLRRCQQRRSVAAVPSLASAAGWLTISQLLSLFGNQSVADAAGIKEAAELEGGRSGRG</sequence>
<comment type="caution">
    <text evidence="1">The sequence shown here is derived from an EMBL/GenBank/DDBJ whole genome shotgun (WGS) entry which is preliminary data.</text>
</comment>
<gene>
    <name evidence="1" type="ORF">EYF80_031525</name>
</gene>
<dbReference type="AlphaFoldDB" id="A0A4Z2GYW5"/>
<organism evidence="1 2">
    <name type="scientific">Liparis tanakae</name>
    <name type="common">Tanaka's snailfish</name>
    <dbReference type="NCBI Taxonomy" id="230148"/>
    <lineage>
        <taxon>Eukaryota</taxon>
        <taxon>Metazoa</taxon>
        <taxon>Chordata</taxon>
        <taxon>Craniata</taxon>
        <taxon>Vertebrata</taxon>
        <taxon>Euteleostomi</taxon>
        <taxon>Actinopterygii</taxon>
        <taxon>Neopterygii</taxon>
        <taxon>Teleostei</taxon>
        <taxon>Neoteleostei</taxon>
        <taxon>Acanthomorphata</taxon>
        <taxon>Eupercaria</taxon>
        <taxon>Perciformes</taxon>
        <taxon>Cottioidei</taxon>
        <taxon>Cottales</taxon>
        <taxon>Liparidae</taxon>
        <taxon>Liparis</taxon>
    </lineage>
</organism>
<accession>A0A4Z2GYW5</accession>
<evidence type="ECO:0000313" key="2">
    <source>
        <dbReference type="Proteomes" id="UP000314294"/>
    </source>
</evidence>